<reference evidence="1" key="1">
    <citation type="submission" date="2019-12" db="EMBL/GenBank/DDBJ databases">
        <title>An insight into the sialome of adult female Ixodes ricinus ticks feeding for 6 days.</title>
        <authorList>
            <person name="Perner J."/>
            <person name="Ribeiro J.M.C."/>
        </authorList>
    </citation>
    <scope>NUCLEOTIDE SEQUENCE</scope>
    <source>
        <strain evidence="1">Semi-engorged</strain>
        <tissue evidence="1">Salivary glands</tissue>
    </source>
</reference>
<dbReference type="AlphaFoldDB" id="A0A6B0UDB1"/>
<evidence type="ECO:0000313" key="1">
    <source>
        <dbReference type="EMBL" id="MXU86705.1"/>
    </source>
</evidence>
<accession>A0A6B0UDB1</accession>
<sequence length="92" mass="10968">MLLCIWLQRAVVYIYQLRLLDAVTSRSCFFNYGFRCTIILKQFPSFFKMLAYSFLPLTYLLNKNNQEHCIKINLFADSFVRMSPHSCDVQRI</sequence>
<organism evidence="1">
    <name type="scientific">Ixodes ricinus</name>
    <name type="common">Common tick</name>
    <name type="synonym">Acarus ricinus</name>
    <dbReference type="NCBI Taxonomy" id="34613"/>
    <lineage>
        <taxon>Eukaryota</taxon>
        <taxon>Metazoa</taxon>
        <taxon>Ecdysozoa</taxon>
        <taxon>Arthropoda</taxon>
        <taxon>Chelicerata</taxon>
        <taxon>Arachnida</taxon>
        <taxon>Acari</taxon>
        <taxon>Parasitiformes</taxon>
        <taxon>Ixodida</taxon>
        <taxon>Ixodoidea</taxon>
        <taxon>Ixodidae</taxon>
        <taxon>Ixodinae</taxon>
        <taxon>Ixodes</taxon>
    </lineage>
</organism>
<proteinExistence type="predicted"/>
<dbReference type="EMBL" id="GIFC01004622">
    <property type="protein sequence ID" value="MXU86705.1"/>
    <property type="molecule type" value="Transcribed_RNA"/>
</dbReference>
<name>A0A6B0UDB1_IXORI</name>
<protein>
    <submittedName>
        <fullName evidence="1">Putative secreted protein</fullName>
    </submittedName>
</protein>